<name>A0A6V7Q9W1_ANACO</name>
<evidence type="ECO:0000313" key="1">
    <source>
        <dbReference type="EMBL" id="CAD1839636.1"/>
    </source>
</evidence>
<accession>A0A6V7Q9W1</accession>
<gene>
    <name evidence="1" type="ORF">CB5_LOCUS22847</name>
</gene>
<proteinExistence type="predicted"/>
<sequence length="122" mass="14038">MSWPMHLVENRGKIWLRQLRPNRYCKKMQRLGLEVVEPGVPATLAALVVQPTLLERIKELQASDEYLQKVRGEVESGSADDFNIGADGILRFRNRWCVPKNKDIRKAIMQEAHQSPYSIVIP</sequence>
<organism evidence="1">
    <name type="scientific">Ananas comosus var. bracteatus</name>
    <name type="common">red pineapple</name>
    <dbReference type="NCBI Taxonomy" id="296719"/>
    <lineage>
        <taxon>Eukaryota</taxon>
        <taxon>Viridiplantae</taxon>
        <taxon>Streptophyta</taxon>
        <taxon>Embryophyta</taxon>
        <taxon>Tracheophyta</taxon>
        <taxon>Spermatophyta</taxon>
        <taxon>Magnoliopsida</taxon>
        <taxon>Liliopsida</taxon>
        <taxon>Poales</taxon>
        <taxon>Bromeliaceae</taxon>
        <taxon>Bromelioideae</taxon>
        <taxon>Ananas</taxon>
    </lineage>
</organism>
<protein>
    <submittedName>
        <fullName evidence="1">Uncharacterized protein</fullName>
    </submittedName>
</protein>
<dbReference type="AlphaFoldDB" id="A0A6V7Q9W1"/>
<dbReference type="EMBL" id="LR862134">
    <property type="protein sequence ID" value="CAD1839636.1"/>
    <property type="molecule type" value="Genomic_DNA"/>
</dbReference>
<reference evidence="1" key="1">
    <citation type="submission" date="2020-07" db="EMBL/GenBank/DDBJ databases">
        <authorList>
            <person name="Lin J."/>
        </authorList>
    </citation>
    <scope>NUCLEOTIDE SEQUENCE</scope>
</reference>